<proteinExistence type="predicted"/>
<accession>A0A0E9SLX9</accession>
<evidence type="ECO:0000313" key="2">
    <source>
        <dbReference type="EMBL" id="JAH42306.1"/>
    </source>
</evidence>
<sequence length="60" mass="6796">MTSAMLAYNNKTKKLEDQSRHSLSDRNTHSKTAFSPIEAHHACILPKSHEIKIIPVPKKD</sequence>
<dbReference type="EMBL" id="GBXM01066271">
    <property type="protein sequence ID" value="JAH42306.1"/>
    <property type="molecule type" value="Transcribed_RNA"/>
</dbReference>
<protein>
    <submittedName>
        <fullName evidence="2">Uncharacterized protein</fullName>
    </submittedName>
</protein>
<dbReference type="AlphaFoldDB" id="A0A0E9SLX9"/>
<evidence type="ECO:0000256" key="1">
    <source>
        <dbReference type="SAM" id="MobiDB-lite"/>
    </source>
</evidence>
<reference evidence="2" key="1">
    <citation type="submission" date="2014-11" db="EMBL/GenBank/DDBJ databases">
        <authorList>
            <person name="Amaro Gonzalez C."/>
        </authorList>
    </citation>
    <scope>NUCLEOTIDE SEQUENCE</scope>
</reference>
<feature type="compositionally biased region" description="Basic and acidic residues" evidence="1">
    <location>
        <begin position="13"/>
        <end position="28"/>
    </location>
</feature>
<reference evidence="2" key="2">
    <citation type="journal article" date="2015" name="Fish Shellfish Immunol.">
        <title>Early steps in the European eel (Anguilla anguilla)-Vibrio vulnificus interaction in the gills: Role of the RtxA13 toxin.</title>
        <authorList>
            <person name="Callol A."/>
            <person name="Pajuelo D."/>
            <person name="Ebbesson L."/>
            <person name="Teles M."/>
            <person name="MacKenzie S."/>
            <person name="Amaro C."/>
        </authorList>
    </citation>
    <scope>NUCLEOTIDE SEQUENCE</scope>
</reference>
<name>A0A0E9SLX9_ANGAN</name>
<organism evidence="2">
    <name type="scientific">Anguilla anguilla</name>
    <name type="common">European freshwater eel</name>
    <name type="synonym">Muraena anguilla</name>
    <dbReference type="NCBI Taxonomy" id="7936"/>
    <lineage>
        <taxon>Eukaryota</taxon>
        <taxon>Metazoa</taxon>
        <taxon>Chordata</taxon>
        <taxon>Craniata</taxon>
        <taxon>Vertebrata</taxon>
        <taxon>Euteleostomi</taxon>
        <taxon>Actinopterygii</taxon>
        <taxon>Neopterygii</taxon>
        <taxon>Teleostei</taxon>
        <taxon>Anguilliformes</taxon>
        <taxon>Anguillidae</taxon>
        <taxon>Anguilla</taxon>
    </lineage>
</organism>
<feature type="region of interest" description="Disordered" evidence="1">
    <location>
        <begin position="1"/>
        <end position="34"/>
    </location>
</feature>